<dbReference type="GO" id="GO:0003700">
    <property type="term" value="F:DNA-binding transcription factor activity"/>
    <property type="evidence" value="ECO:0007669"/>
    <property type="project" value="InterPro"/>
</dbReference>
<dbReference type="OrthoDB" id="9812290at2"/>
<protein>
    <submittedName>
        <fullName evidence="5">Transcriptional regulator, GntR family</fullName>
    </submittedName>
</protein>
<dbReference type="InterPro" id="IPR008920">
    <property type="entry name" value="TF_FadR/GntR_C"/>
</dbReference>
<dbReference type="EMBL" id="FTOA01000001">
    <property type="protein sequence ID" value="SIS36937.1"/>
    <property type="molecule type" value="Genomic_DNA"/>
</dbReference>
<dbReference type="PROSITE" id="PS50949">
    <property type="entry name" value="HTH_GNTR"/>
    <property type="match status" value="1"/>
</dbReference>
<dbReference type="SMART" id="SM00345">
    <property type="entry name" value="HTH_GNTR"/>
    <property type="match status" value="1"/>
</dbReference>
<dbReference type="InterPro" id="IPR000524">
    <property type="entry name" value="Tscrpt_reg_HTH_GntR"/>
</dbReference>
<dbReference type="InterPro" id="IPR036390">
    <property type="entry name" value="WH_DNA-bd_sf"/>
</dbReference>
<reference evidence="5 6" key="1">
    <citation type="submission" date="2017-01" db="EMBL/GenBank/DDBJ databases">
        <authorList>
            <person name="Mah S.A."/>
            <person name="Swanson W.J."/>
            <person name="Moy G.W."/>
            <person name="Vacquier V.D."/>
        </authorList>
    </citation>
    <scope>NUCLEOTIDE SEQUENCE [LARGE SCALE GENOMIC DNA]</scope>
    <source>
        <strain evidence="5 6">DSM 11589</strain>
    </source>
</reference>
<evidence type="ECO:0000256" key="1">
    <source>
        <dbReference type="ARBA" id="ARBA00023015"/>
    </source>
</evidence>
<dbReference type="SUPFAM" id="SSF48008">
    <property type="entry name" value="GntR ligand-binding domain-like"/>
    <property type="match status" value="1"/>
</dbReference>
<gene>
    <name evidence="5" type="ORF">SAMN05421779_101153</name>
</gene>
<dbReference type="Gene3D" id="1.20.120.530">
    <property type="entry name" value="GntR ligand-binding domain-like"/>
    <property type="match status" value="1"/>
</dbReference>
<proteinExistence type="predicted"/>
<dbReference type="SUPFAM" id="SSF46785">
    <property type="entry name" value="Winged helix' DNA-binding domain"/>
    <property type="match status" value="1"/>
</dbReference>
<keyword evidence="2" id="KW-0238">DNA-binding</keyword>
<name>A0A1N7IIN1_9PROT</name>
<accession>A0A1N7IIN1</accession>
<dbReference type="AlphaFoldDB" id="A0A1N7IIN1"/>
<dbReference type="STRING" id="80876.SAMN05421779_101153"/>
<dbReference type="GO" id="GO:0003677">
    <property type="term" value="F:DNA binding"/>
    <property type="evidence" value="ECO:0007669"/>
    <property type="project" value="UniProtKB-KW"/>
</dbReference>
<evidence type="ECO:0000256" key="2">
    <source>
        <dbReference type="ARBA" id="ARBA00023125"/>
    </source>
</evidence>
<evidence type="ECO:0000313" key="5">
    <source>
        <dbReference type="EMBL" id="SIS36937.1"/>
    </source>
</evidence>
<evidence type="ECO:0000313" key="6">
    <source>
        <dbReference type="Proteomes" id="UP000185678"/>
    </source>
</evidence>
<dbReference type="CDD" id="cd07377">
    <property type="entry name" value="WHTH_GntR"/>
    <property type="match status" value="1"/>
</dbReference>
<dbReference type="Pfam" id="PF00392">
    <property type="entry name" value="GntR"/>
    <property type="match status" value="1"/>
</dbReference>
<dbReference type="PANTHER" id="PTHR43537:SF41">
    <property type="entry name" value="TRANSCRIPTIONAL REGULATORY PROTEIN"/>
    <property type="match status" value="1"/>
</dbReference>
<keyword evidence="6" id="KW-1185">Reference proteome</keyword>
<keyword evidence="1" id="KW-0805">Transcription regulation</keyword>
<dbReference type="InterPro" id="IPR036388">
    <property type="entry name" value="WH-like_DNA-bd_sf"/>
</dbReference>
<dbReference type="PANTHER" id="PTHR43537">
    <property type="entry name" value="TRANSCRIPTIONAL REGULATOR, GNTR FAMILY"/>
    <property type="match status" value="1"/>
</dbReference>
<dbReference type="PRINTS" id="PR00035">
    <property type="entry name" value="HTHGNTR"/>
</dbReference>
<dbReference type="InterPro" id="IPR011711">
    <property type="entry name" value="GntR_C"/>
</dbReference>
<keyword evidence="3" id="KW-0804">Transcription</keyword>
<dbReference type="Gene3D" id="1.10.10.10">
    <property type="entry name" value="Winged helix-like DNA-binding domain superfamily/Winged helix DNA-binding domain"/>
    <property type="match status" value="1"/>
</dbReference>
<dbReference type="RefSeq" id="WP_076398073.1">
    <property type="nucleotide sequence ID" value="NZ_FTOA01000001.1"/>
</dbReference>
<dbReference type="Proteomes" id="UP000185678">
    <property type="component" value="Unassembled WGS sequence"/>
</dbReference>
<sequence>MTSPSPENPAVPSLDALIARSKPRFRTATEFVEFTLRDGILSGAIPGGTPLRQEELAQQFGVSRMPVREALRQLESQALIDFTPHKGAVVTSISAADASDLFAVRMALEPAALRLSLPHLTQADLLRATDAIHDMDQERDLARMGDLNRRFHMTLYAQANSPRLLALVEQHMAVFDRYLRFELSALGWDHLKQDDHHALLDACAARDITTAEAVLIRHLATADQALREFFACRQDVREDSR</sequence>
<evidence type="ECO:0000259" key="4">
    <source>
        <dbReference type="PROSITE" id="PS50949"/>
    </source>
</evidence>
<dbReference type="Pfam" id="PF07729">
    <property type="entry name" value="FCD"/>
    <property type="match status" value="1"/>
</dbReference>
<evidence type="ECO:0000256" key="3">
    <source>
        <dbReference type="ARBA" id="ARBA00023163"/>
    </source>
</evidence>
<feature type="domain" description="HTH gntR-type" evidence="4">
    <location>
        <begin position="26"/>
        <end position="93"/>
    </location>
</feature>
<organism evidence="5 6">
    <name type="scientific">Insolitispirillum peregrinum</name>
    <dbReference type="NCBI Taxonomy" id="80876"/>
    <lineage>
        <taxon>Bacteria</taxon>
        <taxon>Pseudomonadati</taxon>
        <taxon>Pseudomonadota</taxon>
        <taxon>Alphaproteobacteria</taxon>
        <taxon>Rhodospirillales</taxon>
        <taxon>Novispirillaceae</taxon>
        <taxon>Insolitispirillum</taxon>
    </lineage>
</organism>
<dbReference type="SMART" id="SM00895">
    <property type="entry name" value="FCD"/>
    <property type="match status" value="1"/>
</dbReference>